<accession>A0A6A6YG97</accession>
<dbReference type="GO" id="GO:0000981">
    <property type="term" value="F:DNA-binding transcription factor activity, RNA polymerase II-specific"/>
    <property type="evidence" value="ECO:0007669"/>
    <property type="project" value="TreeGrafter"/>
</dbReference>
<evidence type="ECO:0000256" key="2">
    <source>
        <dbReference type="ARBA" id="ARBA00022737"/>
    </source>
</evidence>
<feature type="compositionally biased region" description="Basic and acidic residues" evidence="7">
    <location>
        <begin position="438"/>
        <end position="447"/>
    </location>
</feature>
<evidence type="ECO:0000256" key="3">
    <source>
        <dbReference type="ARBA" id="ARBA00022771"/>
    </source>
</evidence>
<dbReference type="Proteomes" id="UP000504636">
    <property type="component" value="Unplaced"/>
</dbReference>
<evidence type="ECO:0000313" key="9">
    <source>
        <dbReference type="EMBL" id="KAF2807598.1"/>
    </source>
</evidence>
<reference evidence="11" key="3">
    <citation type="submission" date="2025-04" db="UniProtKB">
        <authorList>
            <consortium name="RefSeq"/>
        </authorList>
    </citation>
    <scope>IDENTIFICATION</scope>
    <source>
        <strain evidence="11">CBS 304.34</strain>
    </source>
</reference>
<dbReference type="PROSITE" id="PS50157">
    <property type="entry name" value="ZINC_FINGER_C2H2_2"/>
    <property type="match status" value="2"/>
</dbReference>
<evidence type="ECO:0000256" key="4">
    <source>
        <dbReference type="ARBA" id="ARBA00022833"/>
    </source>
</evidence>
<name>A0A6A6YG97_9PEZI</name>
<reference evidence="11" key="2">
    <citation type="submission" date="2020-04" db="EMBL/GenBank/DDBJ databases">
        <authorList>
            <consortium name="NCBI Genome Project"/>
        </authorList>
    </citation>
    <scope>NUCLEOTIDE SEQUENCE</scope>
    <source>
        <strain evidence="11">CBS 304.34</strain>
    </source>
</reference>
<evidence type="ECO:0000256" key="5">
    <source>
        <dbReference type="ARBA" id="ARBA00044085"/>
    </source>
</evidence>
<feature type="domain" description="C2H2-type" evidence="8">
    <location>
        <begin position="337"/>
        <end position="366"/>
    </location>
</feature>
<evidence type="ECO:0000259" key="8">
    <source>
        <dbReference type="PROSITE" id="PS50157"/>
    </source>
</evidence>
<feature type="compositionally biased region" description="Polar residues" evidence="7">
    <location>
        <begin position="509"/>
        <end position="534"/>
    </location>
</feature>
<dbReference type="GeneID" id="54469657"/>
<dbReference type="SUPFAM" id="SSF57667">
    <property type="entry name" value="beta-beta-alpha zinc fingers"/>
    <property type="match status" value="1"/>
</dbReference>
<dbReference type="EMBL" id="MU003704">
    <property type="protein sequence ID" value="KAF2807598.1"/>
    <property type="molecule type" value="Genomic_DNA"/>
</dbReference>
<dbReference type="AlphaFoldDB" id="A0A6A6YG97"/>
<feature type="compositionally biased region" description="Basic residues" evidence="7">
    <location>
        <begin position="11"/>
        <end position="20"/>
    </location>
</feature>
<keyword evidence="3 6" id="KW-0863">Zinc-finger</keyword>
<feature type="compositionally biased region" description="Polar residues" evidence="7">
    <location>
        <begin position="1"/>
        <end position="10"/>
    </location>
</feature>
<proteinExistence type="predicted"/>
<keyword evidence="2" id="KW-0677">Repeat</keyword>
<dbReference type="RefSeq" id="XP_033574562.1">
    <property type="nucleotide sequence ID" value="XM_033728764.1"/>
</dbReference>
<feature type="region of interest" description="Disordered" evidence="7">
    <location>
        <begin position="429"/>
        <end position="542"/>
    </location>
</feature>
<dbReference type="InterPro" id="IPR013087">
    <property type="entry name" value="Znf_C2H2_type"/>
</dbReference>
<feature type="compositionally biased region" description="Low complexity" evidence="7">
    <location>
        <begin position="485"/>
        <end position="508"/>
    </location>
</feature>
<feature type="compositionally biased region" description="Polar residues" evidence="7">
    <location>
        <begin position="577"/>
        <end position="603"/>
    </location>
</feature>
<evidence type="ECO:0000256" key="7">
    <source>
        <dbReference type="SAM" id="MobiDB-lite"/>
    </source>
</evidence>
<feature type="compositionally biased region" description="Polar residues" evidence="7">
    <location>
        <begin position="233"/>
        <end position="242"/>
    </location>
</feature>
<organism evidence="9">
    <name type="scientific">Mytilinidion resinicola</name>
    <dbReference type="NCBI Taxonomy" id="574789"/>
    <lineage>
        <taxon>Eukaryota</taxon>
        <taxon>Fungi</taxon>
        <taxon>Dikarya</taxon>
        <taxon>Ascomycota</taxon>
        <taxon>Pezizomycotina</taxon>
        <taxon>Dothideomycetes</taxon>
        <taxon>Pleosporomycetidae</taxon>
        <taxon>Mytilinidiales</taxon>
        <taxon>Mytilinidiaceae</taxon>
        <taxon>Mytilinidion</taxon>
    </lineage>
</organism>
<feature type="compositionally biased region" description="Low complexity" evidence="7">
    <location>
        <begin position="457"/>
        <end position="474"/>
    </location>
</feature>
<feature type="compositionally biased region" description="Polar residues" evidence="7">
    <location>
        <begin position="94"/>
        <end position="126"/>
    </location>
</feature>
<evidence type="ECO:0000313" key="10">
    <source>
        <dbReference type="Proteomes" id="UP000504636"/>
    </source>
</evidence>
<dbReference type="GO" id="GO:0000978">
    <property type="term" value="F:RNA polymerase II cis-regulatory region sequence-specific DNA binding"/>
    <property type="evidence" value="ECO:0007669"/>
    <property type="project" value="TreeGrafter"/>
</dbReference>
<sequence>MLSNTNMTSIQRRRTQHRRQNSTPAAFEAPTVRPLPANIRQHSRHRTGMSLDLRGLNLDPILRSARGPIPEPFTPVKLESYQQDDSTVSITNLGQPQQHHLQVAQTHSTAQPGSPVQYLHSSEQQYPPSPQTPHRSLHQQQPAQPQPPTEQQLKELHEHISKVYGSYGQVFVNILPTPITTPQKPARLPSHEPLDTAPMPSNLSDMAEINLDPPTGTELNFTFENPESDMGYESSSYYTSDALSPGRSPCSSPRQKSTKTFLEDVEEYADEMAFSQPPPLFLSNDRDMNGHPDSTADYPRSSSIVELDVDASIEYTGIAPEDVQRFISEQDPNDGRWSCLYPECDKTFGRRENIRSHVQTHLGDRQFRCNGCGKCFVRQHDLKRHSKIHTGTKPYKCPCSAGFARQDALTRHRQRGMCVGGFPDAVRREVKRGRPKKSRPDFDERVKKSGRTRRRALASAASSSAGGSPPSDYSSPHHHTPQTYSMASGPVNSGSSSDSFGGPLSASSDPFSFDNTSSPYSHSSPANAKYQPSSPFEEDETSMNLLRQLSAEGFTQTPPMSPSDHASPSEGDHGSETSHSTNKSQKTSSTPSDASLSNQFTTPPTSPVEPIQDSLDDLFNDFDQGLSSCSQYDLEMKAMTDFTSFDNNEPYEMLDFM</sequence>
<evidence type="ECO:0000256" key="1">
    <source>
        <dbReference type="ARBA" id="ARBA00022723"/>
    </source>
</evidence>
<feature type="region of interest" description="Disordered" evidence="7">
    <location>
        <begin position="231"/>
        <end position="256"/>
    </location>
</feature>
<protein>
    <recommendedName>
        <fullName evidence="5">C2H2 type master regulator of conidiophore development brlA</fullName>
    </recommendedName>
</protein>
<dbReference type="PANTHER" id="PTHR14003:SF19">
    <property type="entry name" value="YY2 TRANSCRIPTION FACTOR"/>
    <property type="match status" value="1"/>
</dbReference>
<keyword evidence="4" id="KW-0862">Zinc</keyword>
<reference evidence="9 11" key="1">
    <citation type="journal article" date="2020" name="Stud. Mycol.">
        <title>101 Dothideomycetes genomes: a test case for predicting lifestyles and emergence of pathogens.</title>
        <authorList>
            <person name="Haridas S."/>
            <person name="Albert R."/>
            <person name="Binder M."/>
            <person name="Bloem J."/>
            <person name="Labutti K."/>
            <person name="Salamov A."/>
            <person name="Andreopoulos B."/>
            <person name="Baker S."/>
            <person name="Barry K."/>
            <person name="Bills G."/>
            <person name="Bluhm B."/>
            <person name="Cannon C."/>
            <person name="Castanera R."/>
            <person name="Culley D."/>
            <person name="Daum C."/>
            <person name="Ezra D."/>
            <person name="Gonzalez J."/>
            <person name="Henrissat B."/>
            <person name="Kuo A."/>
            <person name="Liang C."/>
            <person name="Lipzen A."/>
            <person name="Lutzoni F."/>
            <person name="Magnuson J."/>
            <person name="Mondo S."/>
            <person name="Nolan M."/>
            <person name="Ohm R."/>
            <person name="Pangilinan J."/>
            <person name="Park H.-J."/>
            <person name="Ramirez L."/>
            <person name="Alfaro M."/>
            <person name="Sun H."/>
            <person name="Tritt A."/>
            <person name="Yoshinaga Y."/>
            <person name="Zwiers L.-H."/>
            <person name="Turgeon B."/>
            <person name="Goodwin S."/>
            <person name="Spatafora J."/>
            <person name="Crous P."/>
            <person name="Grigoriev I."/>
        </authorList>
    </citation>
    <scope>NUCLEOTIDE SEQUENCE</scope>
    <source>
        <strain evidence="9 11">CBS 304.34</strain>
    </source>
</reference>
<feature type="domain" description="C2H2-type" evidence="8">
    <location>
        <begin position="367"/>
        <end position="394"/>
    </location>
</feature>
<dbReference type="InterPro" id="IPR036236">
    <property type="entry name" value="Znf_C2H2_sf"/>
</dbReference>
<feature type="region of interest" description="Disordered" evidence="7">
    <location>
        <begin position="554"/>
        <end position="619"/>
    </location>
</feature>
<dbReference type="GO" id="GO:0005667">
    <property type="term" value="C:transcription regulator complex"/>
    <property type="evidence" value="ECO:0007669"/>
    <property type="project" value="TreeGrafter"/>
</dbReference>
<dbReference type="PROSITE" id="PS00028">
    <property type="entry name" value="ZINC_FINGER_C2H2_1"/>
    <property type="match status" value="2"/>
</dbReference>
<dbReference type="GO" id="GO:0000785">
    <property type="term" value="C:chromatin"/>
    <property type="evidence" value="ECO:0007669"/>
    <property type="project" value="TreeGrafter"/>
</dbReference>
<gene>
    <name evidence="9 11" type="ORF">BDZ99DRAFT_61276</name>
</gene>
<keyword evidence="10" id="KW-1185">Reference proteome</keyword>
<dbReference type="GO" id="GO:0008270">
    <property type="term" value="F:zinc ion binding"/>
    <property type="evidence" value="ECO:0007669"/>
    <property type="project" value="UniProtKB-KW"/>
</dbReference>
<evidence type="ECO:0000256" key="6">
    <source>
        <dbReference type="PROSITE-ProRule" id="PRU00042"/>
    </source>
</evidence>
<keyword evidence="1" id="KW-0479">Metal-binding</keyword>
<evidence type="ECO:0000313" key="11">
    <source>
        <dbReference type="RefSeq" id="XP_033574562.1"/>
    </source>
</evidence>
<dbReference type="OrthoDB" id="8117402at2759"/>
<dbReference type="Pfam" id="PF00096">
    <property type="entry name" value="zf-C2H2"/>
    <property type="match status" value="1"/>
</dbReference>
<dbReference type="Gene3D" id="3.30.160.60">
    <property type="entry name" value="Classic Zinc Finger"/>
    <property type="match status" value="3"/>
</dbReference>
<dbReference type="FunFam" id="3.30.160.60:FF:002343">
    <property type="entry name" value="Zinc finger protein 33A"/>
    <property type="match status" value="1"/>
</dbReference>
<dbReference type="PANTHER" id="PTHR14003">
    <property type="entry name" value="TRANSCRIPTIONAL REPRESSOR PROTEIN YY"/>
    <property type="match status" value="1"/>
</dbReference>
<dbReference type="SMART" id="SM00355">
    <property type="entry name" value="ZnF_C2H2"/>
    <property type="match status" value="2"/>
</dbReference>
<feature type="region of interest" description="Disordered" evidence="7">
    <location>
        <begin position="1"/>
        <end position="27"/>
    </location>
</feature>
<feature type="region of interest" description="Disordered" evidence="7">
    <location>
        <begin position="94"/>
        <end position="153"/>
    </location>
</feature>